<proteinExistence type="predicted"/>
<evidence type="ECO:0000259" key="1">
    <source>
        <dbReference type="Pfam" id="PF00651"/>
    </source>
</evidence>
<feature type="domain" description="BTB" evidence="1">
    <location>
        <begin position="6"/>
        <end position="83"/>
    </location>
</feature>
<name>A0A0G2Y9K5_9VIRU</name>
<evidence type="ECO:0000313" key="3">
    <source>
        <dbReference type="Proteomes" id="UP000240461"/>
    </source>
</evidence>
<dbReference type="InterPro" id="IPR015943">
    <property type="entry name" value="WD40/YVTN_repeat-like_dom_sf"/>
</dbReference>
<sequence>MANIQLVIKDDSDSITLNINRDILCSKIDYFNKMFNNFAESTKEIVSVNVLNAQIVSDLIDSRIFDRKIIADKKNWKYILDLCKCQDYFGIEIDSELMVNLVVPREYFDYLLDVINIVGYNKHTIMTIIQNVPIDFNIEVFPSTLINNMVPIITNSIKVFGLRSSIYIVCLKTREIMYSLPTIESLSNCFCHVKKKNLVFFINELSQLIVFDIRYGTSNIISLQIKKEDFNTNPNYRKNIFLTNVFHSNNSDLQIIPTVNIIYNKKMNQLIFCHDHKHVVVIDADSYRVINMYTHSIYSSVNINNICYNADNNTVVINHSNNVITIWNLVSYDTYTHPKFNSTINLIGLLYHNRYIYKNKFRKIFIKNFYLPVNPIELIPKYSGEITFVESSPDGKYIVIVVDNCQINLFDLRYLSLPGRLSWTSVSKTTYIRYKNPLSIIFRSDNTMLIIFEINNKHIIHVYDLKSKKIIEKLYLRSFDPIKLSISQKIVQRQSD</sequence>
<dbReference type="KEGG" id="vg:80514300"/>
<dbReference type="Pfam" id="PF00651">
    <property type="entry name" value="BTB"/>
    <property type="match status" value="1"/>
</dbReference>
<dbReference type="SUPFAM" id="SSF50978">
    <property type="entry name" value="WD40 repeat-like"/>
    <property type="match status" value="1"/>
</dbReference>
<organism evidence="2 3">
    <name type="scientific">Acanthamoeba polyphaga mimivirus Kroon</name>
    <dbReference type="NCBI Taxonomy" id="3069720"/>
    <lineage>
        <taxon>Viruses</taxon>
        <taxon>Varidnaviria</taxon>
        <taxon>Bamfordvirae</taxon>
        <taxon>Nucleocytoviricota</taxon>
        <taxon>Megaviricetes</taxon>
        <taxon>Imitervirales</taxon>
        <taxon>Mimiviridae</taxon>
        <taxon>Megamimivirinae</taxon>
        <taxon>Mimivirus</taxon>
        <taxon>Mimivirus lagoaense</taxon>
    </lineage>
</organism>
<evidence type="ECO:0000313" key="2">
    <source>
        <dbReference type="EMBL" id="AKI80502.1"/>
    </source>
</evidence>
<protein>
    <submittedName>
        <fullName evidence="2">BTB/POZ domain-containing protein</fullName>
    </submittedName>
</protein>
<dbReference type="EMBL" id="KM982402">
    <property type="protein sequence ID" value="AKI80502.1"/>
    <property type="molecule type" value="Genomic_DNA"/>
</dbReference>
<keyword evidence="3" id="KW-1185">Reference proteome</keyword>
<dbReference type="InterPro" id="IPR036322">
    <property type="entry name" value="WD40_repeat_dom_sf"/>
</dbReference>
<accession>A0A0G2Y9K5</accession>
<dbReference type="Proteomes" id="UP000240461">
    <property type="component" value="Segment"/>
</dbReference>
<dbReference type="InterPro" id="IPR000210">
    <property type="entry name" value="BTB/POZ_dom"/>
</dbReference>
<reference evidence="2 3" key="1">
    <citation type="submission" date="2014-10" db="EMBL/GenBank/DDBJ databases">
        <title>Pan-genome analysis of Brazilian lineage A amoebal mimiviruses.</title>
        <authorList>
            <person name="Assis F.L."/>
            <person name="Abrahao J.S."/>
            <person name="Kroon E.G."/>
            <person name="Dornas F.P."/>
            <person name="Andrade K.R."/>
            <person name="Borato P.V.M."/>
            <person name="Pilotto M.R."/>
            <person name="Benamar S."/>
            <person name="LaScola B."/>
            <person name="Colson P."/>
        </authorList>
    </citation>
    <scope>NUCLEOTIDE SEQUENCE [LARGE SCALE GENOMIC DNA]</scope>
    <source>
        <strain evidence="2 3">Kroon</strain>
    </source>
</reference>
<dbReference type="Gene3D" id="2.130.10.10">
    <property type="entry name" value="YVTN repeat-like/Quinoprotein amine dehydrogenase"/>
    <property type="match status" value="1"/>
</dbReference>